<protein>
    <submittedName>
        <fullName evidence="1">Uncharacterized protein</fullName>
    </submittedName>
</protein>
<evidence type="ECO:0000313" key="1">
    <source>
        <dbReference type="EMBL" id="CDN96830.1"/>
    </source>
</evidence>
<dbReference type="Proteomes" id="UP000019788">
    <property type="component" value="Segment"/>
</dbReference>
<accession>X5L0X8</accession>
<proteinExistence type="predicted"/>
<keyword evidence="2" id="KW-1185">Reference proteome</keyword>
<dbReference type="KEGG" id="vg:19487142"/>
<organism evidence="1 2">
    <name type="scientific">Pseudomonas phage vB_PaeP_C2-10_Ab09</name>
    <dbReference type="NCBI Taxonomy" id="1476391"/>
    <lineage>
        <taxon>Viruses</taxon>
        <taxon>Duplodnaviria</taxon>
        <taxon>Heunggongvirae</taxon>
        <taxon>Uroviricota</taxon>
        <taxon>Caudoviricetes</taxon>
        <taxon>Schitoviridae</taxon>
        <taxon>Migulavirinae</taxon>
        <taxon>Litunavirus</taxon>
        <taxon>Litunavirus Ab09</taxon>
    </lineage>
</organism>
<dbReference type="GeneID" id="19487142"/>
<sequence>MVMRINTHNKDAYTTVNMQEMEQSMGRKFTTMLISDSLRKGESCLYIFDGLTEEVFRKDLSNVASGLMMSRLKSYTDPFKQLYTKHNGRWFVFSSDFNPVAEKLVPPEIRAQSLLFD</sequence>
<evidence type="ECO:0000313" key="2">
    <source>
        <dbReference type="Proteomes" id="UP000019788"/>
    </source>
</evidence>
<name>X5L0X8_9CAUD</name>
<reference evidence="2" key="1">
    <citation type="journal article" date="2015" name="PLoS ONE">
        <title>Investigation of a Large Collection of Pseudomonas aeruginosa Bacteriophages Collected from a Single Environmental Source in Abidjan, Cote d'Ivoire.</title>
        <authorList>
            <person name="Essoh C."/>
            <person name="Latino L."/>
            <person name="Midoux C."/>
            <person name="Blouin Y."/>
            <person name="Loukou G."/>
            <person name="Nguetta S.P."/>
            <person name="Lathro S."/>
            <person name="Cablanmian A."/>
            <person name="Kouassi A.K."/>
            <person name="Vergnaud G."/>
            <person name="Pourcel C."/>
        </authorList>
    </citation>
    <scope>NUCLEOTIDE SEQUENCE [LARGE SCALE GENOMIC DNA]</scope>
</reference>
<dbReference type="EMBL" id="HG962375">
    <property type="protein sequence ID" value="CDN96830.1"/>
    <property type="molecule type" value="Genomic_DNA"/>
</dbReference>
<gene>
    <name evidence="1" type="primary">ORF17</name>
</gene>
<dbReference type="RefSeq" id="YP_009031794.1">
    <property type="nucleotide sequence ID" value="NC_024140.1"/>
</dbReference>